<dbReference type="EMBL" id="JBBPBM010000495">
    <property type="protein sequence ID" value="KAK8494834.1"/>
    <property type="molecule type" value="Genomic_DNA"/>
</dbReference>
<keyword evidence="2" id="KW-1185">Reference proteome</keyword>
<proteinExistence type="predicted"/>
<sequence length="73" mass="8387">MKAGQTEIVFANPEDNAIEKRSLALTVLLSGGVPPWTGSLIFHRLEERRRCYYLLGLAMRQTFKFLFRVESGR</sequence>
<accession>A0ABR2AMD2</accession>
<organism evidence="1 2">
    <name type="scientific">Hibiscus sabdariffa</name>
    <name type="common">roselle</name>
    <dbReference type="NCBI Taxonomy" id="183260"/>
    <lineage>
        <taxon>Eukaryota</taxon>
        <taxon>Viridiplantae</taxon>
        <taxon>Streptophyta</taxon>
        <taxon>Embryophyta</taxon>
        <taxon>Tracheophyta</taxon>
        <taxon>Spermatophyta</taxon>
        <taxon>Magnoliopsida</taxon>
        <taxon>eudicotyledons</taxon>
        <taxon>Gunneridae</taxon>
        <taxon>Pentapetalae</taxon>
        <taxon>rosids</taxon>
        <taxon>malvids</taxon>
        <taxon>Malvales</taxon>
        <taxon>Malvaceae</taxon>
        <taxon>Malvoideae</taxon>
        <taxon>Hibiscus</taxon>
    </lineage>
</organism>
<comment type="caution">
    <text evidence="1">The sequence shown here is derived from an EMBL/GenBank/DDBJ whole genome shotgun (WGS) entry which is preliminary data.</text>
</comment>
<evidence type="ECO:0000313" key="1">
    <source>
        <dbReference type="EMBL" id="KAK8494834.1"/>
    </source>
</evidence>
<reference evidence="1 2" key="1">
    <citation type="journal article" date="2024" name="G3 (Bethesda)">
        <title>Genome assembly of Hibiscus sabdariffa L. provides insights into metabolisms of medicinal natural products.</title>
        <authorList>
            <person name="Kim T."/>
        </authorList>
    </citation>
    <scope>NUCLEOTIDE SEQUENCE [LARGE SCALE GENOMIC DNA]</scope>
    <source>
        <strain evidence="1">TK-2024</strain>
        <tissue evidence="1">Old leaves</tissue>
    </source>
</reference>
<name>A0ABR2AMD2_9ROSI</name>
<dbReference type="Proteomes" id="UP001472677">
    <property type="component" value="Unassembled WGS sequence"/>
</dbReference>
<evidence type="ECO:0000313" key="2">
    <source>
        <dbReference type="Proteomes" id="UP001472677"/>
    </source>
</evidence>
<gene>
    <name evidence="1" type="ORF">V6N12_055155</name>
</gene>
<protein>
    <submittedName>
        <fullName evidence="1">Uncharacterized protein</fullName>
    </submittedName>
</protein>